<keyword evidence="6 10" id="KW-0418">Kinase</keyword>
<evidence type="ECO:0000256" key="7">
    <source>
        <dbReference type="ARBA" id="ARBA00022840"/>
    </source>
</evidence>
<keyword evidence="4" id="KW-0808">Transferase</keyword>
<dbReference type="PANTHER" id="PTHR44936">
    <property type="entry name" value="SENSOR PROTEIN CREC"/>
    <property type="match status" value="1"/>
</dbReference>
<evidence type="ECO:0000256" key="1">
    <source>
        <dbReference type="ARBA" id="ARBA00000085"/>
    </source>
</evidence>
<dbReference type="InterPro" id="IPR003661">
    <property type="entry name" value="HisK_dim/P_dom"/>
</dbReference>
<dbReference type="CDD" id="cd00082">
    <property type="entry name" value="HisKA"/>
    <property type="match status" value="1"/>
</dbReference>
<evidence type="ECO:0000256" key="6">
    <source>
        <dbReference type="ARBA" id="ARBA00022777"/>
    </source>
</evidence>
<dbReference type="GO" id="GO:0005886">
    <property type="term" value="C:plasma membrane"/>
    <property type="evidence" value="ECO:0007669"/>
    <property type="project" value="UniProtKB-SubCell"/>
</dbReference>
<dbReference type="Proteomes" id="UP000583127">
    <property type="component" value="Unassembled WGS sequence"/>
</dbReference>
<feature type="transmembrane region" description="Helical" evidence="8">
    <location>
        <begin position="117"/>
        <end position="136"/>
    </location>
</feature>
<dbReference type="PANTHER" id="PTHR44936:SF10">
    <property type="entry name" value="SENSOR PROTEIN RSTB"/>
    <property type="match status" value="1"/>
</dbReference>
<keyword evidence="3" id="KW-0597">Phosphoprotein</keyword>
<protein>
    <recommendedName>
        <fullName evidence="2">histidine kinase</fullName>
        <ecNumber evidence="2">2.7.13.3</ecNumber>
    </recommendedName>
</protein>
<dbReference type="InterPro" id="IPR050980">
    <property type="entry name" value="2C_sensor_his_kinase"/>
</dbReference>
<comment type="caution">
    <text evidence="10">The sequence shown here is derived from an EMBL/GenBank/DDBJ whole genome shotgun (WGS) entry which is preliminary data.</text>
</comment>
<dbReference type="AlphaFoldDB" id="A0A7X9X8L4"/>
<evidence type="ECO:0000313" key="11">
    <source>
        <dbReference type="Proteomes" id="UP000583127"/>
    </source>
</evidence>
<evidence type="ECO:0000256" key="5">
    <source>
        <dbReference type="ARBA" id="ARBA00022741"/>
    </source>
</evidence>
<evidence type="ECO:0000256" key="4">
    <source>
        <dbReference type="ARBA" id="ARBA00022679"/>
    </source>
</evidence>
<dbReference type="GO" id="GO:0000155">
    <property type="term" value="F:phosphorelay sensor kinase activity"/>
    <property type="evidence" value="ECO:0007669"/>
    <property type="project" value="InterPro"/>
</dbReference>
<reference evidence="10 11" key="1">
    <citation type="submission" date="2020-04" db="EMBL/GenBank/DDBJ databases">
        <title>Paraburkholderia sp. G-4-1-8 isolated from soil.</title>
        <authorList>
            <person name="Dahal R.H."/>
        </authorList>
    </citation>
    <scope>NUCLEOTIDE SEQUENCE [LARGE SCALE GENOMIC DNA]</scope>
    <source>
        <strain evidence="10 11">G-4-1-8</strain>
    </source>
</reference>
<dbReference type="Pfam" id="PF25323">
    <property type="entry name" value="6TM_PilS"/>
    <property type="match status" value="1"/>
</dbReference>
<feature type="transmembrane region" description="Helical" evidence="8">
    <location>
        <begin position="156"/>
        <end position="173"/>
    </location>
</feature>
<dbReference type="SUPFAM" id="SSF55874">
    <property type="entry name" value="ATPase domain of HSP90 chaperone/DNA topoisomerase II/histidine kinase"/>
    <property type="match status" value="1"/>
</dbReference>
<keyword evidence="5" id="KW-0547">Nucleotide-binding</keyword>
<proteinExistence type="predicted"/>
<evidence type="ECO:0000256" key="8">
    <source>
        <dbReference type="SAM" id="Phobius"/>
    </source>
</evidence>
<feature type="transmembrane region" description="Helical" evidence="8">
    <location>
        <begin position="84"/>
        <end position="105"/>
    </location>
</feature>
<dbReference type="InterPro" id="IPR004358">
    <property type="entry name" value="Sig_transdc_His_kin-like_C"/>
</dbReference>
<dbReference type="InterPro" id="IPR003594">
    <property type="entry name" value="HATPase_dom"/>
</dbReference>
<dbReference type="SMART" id="SM00388">
    <property type="entry name" value="HisKA"/>
    <property type="match status" value="1"/>
</dbReference>
<gene>
    <name evidence="10" type="ORF">HHL14_21635</name>
</gene>
<keyword evidence="8" id="KW-0812">Transmembrane</keyword>
<keyword evidence="7" id="KW-0067">ATP-binding</keyword>
<sequence>MHRITNTGRVNLGHLFWLRSLAIIGQLLTIAFVQIFIGVKLPLSAMLLVIALEVLFNALTWWRVSQQRPESNIELFGQIWVDLGALSALLFLSGGTTNPFVSLYLPSLAIAAAVLPWYLMAWLAAFAVACYAMLSFDSVPLNLDNPANLFEYYRAGMWVNFMVSVGLIAWFVARMSRALRLRDAALGDAQQRLLHDERAVALGVQAATVAHEIGTPLSTIAMLSEELRDAARTDQGLAPYSADLELLEQQMTLCTSALARLRSRATTTNRQPVGKWLESFSEQWRLRHPHVKFERPGTPPADVNLDDTVAVSQILTILLDNAARASRDHVTLSCALAARGDQIVFEVCDAGPGIPAALRGSLGTMPVDSTQGGHGVGLYLAFSAAARLKGSIELTDVSAAKPRGTRAVLRLPIAARKISGGSQQGAAPSNTEKQA</sequence>
<dbReference type="Gene3D" id="3.30.565.10">
    <property type="entry name" value="Histidine kinase-like ATPase, C-terminal domain"/>
    <property type="match status" value="1"/>
</dbReference>
<accession>A0A7X9X8L4</accession>
<evidence type="ECO:0000259" key="9">
    <source>
        <dbReference type="PROSITE" id="PS50109"/>
    </source>
</evidence>
<keyword evidence="8" id="KW-1133">Transmembrane helix</keyword>
<dbReference type="CDD" id="cd00075">
    <property type="entry name" value="HATPase"/>
    <property type="match status" value="1"/>
</dbReference>
<dbReference type="InterPro" id="IPR036890">
    <property type="entry name" value="HATPase_C_sf"/>
</dbReference>
<comment type="catalytic activity">
    <reaction evidence="1">
        <text>ATP + protein L-histidine = ADP + protein N-phospho-L-histidine.</text>
        <dbReference type="EC" id="2.7.13.3"/>
    </reaction>
</comment>
<dbReference type="PRINTS" id="PR00344">
    <property type="entry name" value="BCTRLSENSOR"/>
</dbReference>
<dbReference type="Pfam" id="PF02518">
    <property type="entry name" value="HATPase_c"/>
    <property type="match status" value="1"/>
</dbReference>
<dbReference type="Gene3D" id="1.10.287.130">
    <property type="match status" value="1"/>
</dbReference>
<dbReference type="EMBL" id="JABBFZ010000014">
    <property type="protein sequence ID" value="NML33425.1"/>
    <property type="molecule type" value="Genomic_DNA"/>
</dbReference>
<keyword evidence="11" id="KW-1185">Reference proteome</keyword>
<dbReference type="SMART" id="SM00387">
    <property type="entry name" value="HATPase_c"/>
    <property type="match status" value="1"/>
</dbReference>
<feature type="transmembrane region" description="Helical" evidence="8">
    <location>
        <begin position="44"/>
        <end position="64"/>
    </location>
</feature>
<evidence type="ECO:0000313" key="10">
    <source>
        <dbReference type="EMBL" id="NML33425.1"/>
    </source>
</evidence>
<organism evidence="10 11">
    <name type="scientific">Paraburkholderia antibiotica</name>
    <dbReference type="NCBI Taxonomy" id="2728839"/>
    <lineage>
        <taxon>Bacteria</taxon>
        <taxon>Pseudomonadati</taxon>
        <taxon>Pseudomonadota</taxon>
        <taxon>Betaproteobacteria</taxon>
        <taxon>Burkholderiales</taxon>
        <taxon>Burkholderiaceae</taxon>
        <taxon>Paraburkholderia</taxon>
    </lineage>
</organism>
<keyword evidence="8" id="KW-0472">Membrane</keyword>
<dbReference type="EC" id="2.7.13.3" evidence="2"/>
<feature type="transmembrane region" description="Helical" evidence="8">
    <location>
        <begin position="16"/>
        <end position="37"/>
    </location>
</feature>
<evidence type="ECO:0000256" key="2">
    <source>
        <dbReference type="ARBA" id="ARBA00012438"/>
    </source>
</evidence>
<dbReference type="GO" id="GO:0005524">
    <property type="term" value="F:ATP binding"/>
    <property type="evidence" value="ECO:0007669"/>
    <property type="project" value="UniProtKB-KW"/>
</dbReference>
<dbReference type="RefSeq" id="WP_169499656.1">
    <property type="nucleotide sequence ID" value="NZ_JABBFZ010000014.1"/>
</dbReference>
<dbReference type="InterPro" id="IPR005467">
    <property type="entry name" value="His_kinase_dom"/>
</dbReference>
<feature type="domain" description="Histidine kinase" evidence="9">
    <location>
        <begin position="208"/>
        <end position="415"/>
    </location>
</feature>
<name>A0A7X9X8L4_9BURK</name>
<dbReference type="PROSITE" id="PS50109">
    <property type="entry name" value="HIS_KIN"/>
    <property type="match status" value="1"/>
</dbReference>
<evidence type="ECO:0000256" key="3">
    <source>
        <dbReference type="ARBA" id="ARBA00022553"/>
    </source>
</evidence>